<evidence type="ECO:0000256" key="4">
    <source>
        <dbReference type="ARBA" id="ARBA00022553"/>
    </source>
</evidence>
<protein>
    <recommendedName>
        <fullName evidence="3">histidine kinase</fullName>
        <ecNumber evidence="3">2.7.13.3</ecNumber>
    </recommendedName>
</protein>
<keyword evidence="5" id="KW-0808">Transferase</keyword>
<keyword evidence="8 11" id="KW-1133">Transmembrane helix</keyword>
<dbReference type="SUPFAM" id="SSF55874">
    <property type="entry name" value="ATPase domain of HSP90 chaperone/DNA topoisomerase II/histidine kinase"/>
    <property type="match status" value="1"/>
</dbReference>
<dbReference type="Gene3D" id="3.30.565.10">
    <property type="entry name" value="Histidine kinase-like ATPase, C-terminal domain"/>
    <property type="match status" value="1"/>
</dbReference>
<keyword evidence="15" id="KW-1185">Reference proteome</keyword>
<dbReference type="InterPro" id="IPR003594">
    <property type="entry name" value="HATPase_dom"/>
</dbReference>
<evidence type="ECO:0000313" key="14">
    <source>
        <dbReference type="EMBL" id="GIJ57337.1"/>
    </source>
</evidence>
<dbReference type="Proteomes" id="UP000612585">
    <property type="component" value="Unassembled WGS sequence"/>
</dbReference>
<keyword evidence="4" id="KW-0597">Phosphoprotein</keyword>
<dbReference type="InterPro" id="IPR003660">
    <property type="entry name" value="HAMP_dom"/>
</dbReference>
<dbReference type="InterPro" id="IPR003661">
    <property type="entry name" value="HisK_dim/P_dom"/>
</dbReference>
<dbReference type="PANTHER" id="PTHR45436">
    <property type="entry name" value="SENSOR HISTIDINE KINASE YKOH"/>
    <property type="match status" value="1"/>
</dbReference>
<dbReference type="Pfam" id="PF02518">
    <property type="entry name" value="HATPase_c"/>
    <property type="match status" value="1"/>
</dbReference>
<evidence type="ECO:0000256" key="3">
    <source>
        <dbReference type="ARBA" id="ARBA00012438"/>
    </source>
</evidence>
<evidence type="ECO:0000313" key="15">
    <source>
        <dbReference type="Proteomes" id="UP000612585"/>
    </source>
</evidence>
<feature type="transmembrane region" description="Helical" evidence="11">
    <location>
        <begin position="12"/>
        <end position="36"/>
    </location>
</feature>
<dbReference type="Gene3D" id="1.10.287.130">
    <property type="match status" value="1"/>
</dbReference>
<dbReference type="PANTHER" id="PTHR45436:SF5">
    <property type="entry name" value="SENSOR HISTIDINE KINASE TRCS"/>
    <property type="match status" value="1"/>
</dbReference>
<keyword evidence="9" id="KW-0902">Two-component regulatory system</keyword>
<gene>
    <name evidence="14" type="ORF">Vau01_048530</name>
</gene>
<keyword evidence="10 11" id="KW-0472">Membrane</keyword>
<dbReference type="InterPro" id="IPR036890">
    <property type="entry name" value="HATPase_C_sf"/>
</dbReference>
<evidence type="ECO:0000259" key="12">
    <source>
        <dbReference type="PROSITE" id="PS50109"/>
    </source>
</evidence>
<evidence type="ECO:0000256" key="10">
    <source>
        <dbReference type="ARBA" id="ARBA00023136"/>
    </source>
</evidence>
<dbReference type="SUPFAM" id="SSF158472">
    <property type="entry name" value="HAMP domain-like"/>
    <property type="match status" value="1"/>
</dbReference>
<evidence type="ECO:0000256" key="5">
    <source>
        <dbReference type="ARBA" id="ARBA00022679"/>
    </source>
</evidence>
<dbReference type="GO" id="GO:0005886">
    <property type="term" value="C:plasma membrane"/>
    <property type="evidence" value="ECO:0007669"/>
    <property type="project" value="UniProtKB-SubCell"/>
</dbReference>
<dbReference type="GO" id="GO:0000155">
    <property type="term" value="F:phosphorelay sensor kinase activity"/>
    <property type="evidence" value="ECO:0007669"/>
    <property type="project" value="InterPro"/>
</dbReference>
<comment type="catalytic activity">
    <reaction evidence="1">
        <text>ATP + protein L-histidine = ADP + protein N-phospho-L-histidine.</text>
        <dbReference type="EC" id="2.7.13.3"/>
    </reaction>
</comment>
<dbReference type="SUPFAM" id="SSF47384">
    <property type="entry name" value="Homodimeric domain of signal transducing histidine kinase"/>
    <property type="match status" value="1"/>
</dbReference>
<evidence type="ECO:0000259" key="13">
    <source>
        <dbReference type="PROSITE" id="PS50885"/>
    </source>
</evidence>
<dbReference type="EC" id="2.7.13.3" evidence="3"/>
<feature type="transmembrane region" description="Helical" evidence="11">
    <location>
        <begin position="151"/>
        <end position="173"/>
    </location>
</feature>
<dbReference type="EMBL" id="BOPG01000031">
    <property type="protein sequence ID" value="GIJ57337.1"/>
    <property type="molecule type" value="Genomic_DNA"/>
</dbReference>
<evidence type="ECO:0000256" key="8">
    <source>
        <dbReference type="ARBA" id="ARBA00022989"/>
    </source>
</evidence>
<dbReference type="SMART" id="SM00304">
    <property type="entry name" value="HAMP"/>
    <property type="match status" value="1"/>
</dbReference>
<evidence type="ECO:0000256" key="1">
    <source>
        <dbReference type="ARBA" id="ARBA00000085"/>
    </source>
</evidence>
<dbReference type="Pfam" id="PF00672">
    <property type="entry name" value="HAMP"/>
    <property type="match status" value="1"/>
</dbReference>
<evidence type="ECO:0000256" key="7">
    <source>
        <dbReference type="ARBA" id="ARBA00022777"/>
    </source>
</evidence>
<dbReference type="Pfam" id="PF00512">
    <property type="entry name" value="HisKA"/>
    <property type="match status" value="1"/>
</dbReference>
<keyword evidence="7 14" id="KW-0418">Kinase</keyword>
<organism evidence="14 15">
    <name type="scientific">Virgisporangium aurantiacum</name>
    <dbReference type="NCBI Taxonomy" id="175570"/>
    <lineage>
        <taxon>Bacteria</taxon>
        <taxon>Bacillati</taxon>
        <taxon>Actinomycetota</taxon>
        <taxon>Actinomycetes</taxon>
        <taxon>Micromonosporales</taxon>
        <taxon>Micromonosporaceae</taxon>
        <taxon>Virgisporangium</taxon>
    </lineage>
</organism>
<dbReference type="PRINTS" id="PR00344">
    <property type="entry name" value="BCTRLSENSOR"/>
</dbReference>
<dbReference type="InterPro" id="IPR050428">
    <property type="entry name" value="TCS_sensor_his_kinase"/>
</dbReference>
<dbReference type="SMART" id="SM00387">
    <property type="entry name" value="HATPase_c"/>
    <property type="match status" value="1"/>
</dbReference>
<feature type="domain" description="HAMP" evidence="13">
    <location>
        <begin position="174"/>
        <end position="227"/>
    </location>
</feature>
<dbReference type="CDD" id="cd00082">
    <property type="entry name" value="HisKA"/>
    <property type="match status" value="1"/>
</dbReference>
<keyword evidence="6 11" id="KW-0812">Transmembrane</keyword>
<dbReference type="InterPro" id="IPR005467">
    <property type="entry name" value="His_kinase_dom"/>
</dbReference>
<dbReference type="AlphaFoldDB" id="A0A8J3Z6K8"/>
<name>A0A8J3Z6K8_9ACTN</name>
<evidence type="ECO:0000256" key="9">
    <source>
        <dbReference type="ARBA" id="ARBA00023012"/>
    </source>
</evidence>
<evidence type="ECO:0000256" key="11">
    <source>
        <dbReference type="SAM" id="Phobius"/>
    </source>
</evidence>
<dbReference type="PROSITE" id="PS50885">
    <property type="entry name" value="HAMP"/>
    <property type="match status" value="1"/>
</dbReference>
<sequence>MVRVLPRSVHARLVTLFAALTTLALIGCLGVLYLVIQHRLDVALDTSLATRSDDLTAAVAAGDLAAVAGDPLAQLYSPDGDVLAGATGHRLLSPAQVRAVDGRDYARRAVPIERDGGRADLRLLSRQLPSGDVLAVAARYRVIDQASGDTLLVLAVATPLLVALVSVAGWLVVRAALRPVDRLTREAATISTLDTGRRLPAVPGDDEIARLARTLDAMLDRLRVAFDRERAFVDDASHELRTPIAVLRGEIDLALGALDDPAEVEQSLVAARSQAIRLTRLAEDLLLLARERAGALAVHRQPVDLRDLAEAEARLLGPVTEMRLEVRGEPVTVDADPDRLRQVLANLVTNSAAAGARTVRIDILRDGRDGVGLRVADDGPGFPDHLLPSVFDRFVRGAAARSGSGAGLGLSIVRAVVTAHDGTVDASNGPPLGGARVTVRLPARTGDM</sequence>
<proteinExistence type="predicted"/>
<reference evidence="14" key="1">
    <citation type="submission" date="2021-01" db="EMBL/GenBank/DDBJ databases">
        <title>Whole genome shotgun sequence of Virgisporangium aurantiacum NBRC 16421.</title>
        <authorList>
            <person name="Komaki H."/>
            <person name="Tamura T."/>
        </authorList>
    </citation>
    <scope>NUCLEOTIDE SEQUENCE</scope>
    <source>
        <strain evidence="14">NBRC 16421</strain>
    </source>
</reference>
<evidence type="ECO:0000256" key="2">
    <source>
        <dbReference type="ARBA" id="ARBA00004236"/>
    </source>
</evidence>
<comment type="subcellular location">
    <subcellularLocation>
        <location evidence="2">Cell membrane</location>
    </subcellularLocation>
</comment>
<dbReference type="PROSITE" id="PS51257">
    <property type="entry name" value="PROKAR_LIPOPROTEIN"/>
    <property type="match status" value="1"/>
</dbReference>
<evidence type="ECO:0000256" key="6">
    <source>
        <dbReference type="ARBA" id="ARBA00022692"/>
    </source>
</evidence>
<feature type="domain" description="Histidine kinase" evidence="12">
    <location>
        <begin position="235"/>
        <end position="445"/>
    </location>
</feature>
<dbReference type="Gene3D" id="6.10.340.10">
    <property type="match status" value="1"/>
</dbReference>
<dbReference type="CDD" id="cd00075">
    <property type="entry name" value="HATPase"/>
    <property type="match status" value="1"/>
</dbReference>
<dbReference type="InterPro" id="IPR036097">
    <property type="entry name" value="HisK_dim/P_sf"/>
</dbReference>
<dbReference type="PROSITE" id="PS50109">
    <property type="entry name" value="HIS_KIN"/>
    <property type="match status" value="1"/>
</dbReference>
<accession>A0A8J3Z6K8</accession>
<comment type="caution">
    <text evidence="14">The sequence shown here is derived from an EMBL/GenBank/DDBJ whole genome shotgun (WGS) entry which is preliminary data.</text>
</comment>
<dbReference type="SMART" id="SM00388">
    <property type="entry name" value="HisKA"/>
    <property type="match status" value="1"/>
</dbReference>
<dbReference type="RefSeq" id="WP_203996608.1">
    <property type="nucleotide sequence ID" value="NZ_BOPG01000031.1"/>
</dbReference>
<dbReference type="CDD" id="cd06225">
    <property type="entry name" value="HAMP"/>
    <property type="match status" value="1"/>
</dbReference>
<dbReference type="InterPro" id="IPR004358">
    <property type="entry name" value="Sig_transdc_His_kin-like_C"/>
</dbReference>